<dbReference type="OrthoDB" id="9803828at2"/>
<comment type="caution">
    <text evidence="4">The sequence shown here is derived from an EMBL/GenBank/DDBJ whole genome shotgun (WGS) entry which is preliminary data.</text>
</comment>
<dbReference type="InterPro" id="IPR029058">
    <property type="entry name" value="AB_hydrolase_fold"/>
</dbReference>
<dbReference type="RefSeq" id="WP_006363163.1">
    <property type="nucleotide sequence ID" value="NZ_GG700631.1"/>
</dbReference>
<dbReference type="STRING" id="649764.HMPREF0762_01882"/>
<dbReference type="PROSITE" id="PS01173">
    <property type="entry name" value="LIPASE_GDXG_HIS"/>
    <property type="match status" value="1"/>
</dbReference>
<dbReference type="GeneID" id="85008072"/>
<evidence type="ECO:0000256" key="2">
    <source>
        <dbReference type="ARBA" id="ARBA00022801"/>
    </source>
</evidence>
<keyword evidence="5" id="KW-1185">Reference proteome</keyword>
<dbReference type="AlphaFoldDB" id="D0WJ57"/>
<feature type="domain" description="Alpha/beta hydrolase fold-3" evidence="3">
    <location>
        <begin position="89"/>
        <end position="299"/>
    </location>
</feature>
<evidence type="ECO:0000313" key="5">
    <source>
        <dbReference type="Proteomes" id="UP000006001"/>
    </source>
</evidence>
<protein>
    <submittedName>
        <fullName evidence="4">Hydrolase, alpha/beta domain protein</fullName>
    </submittedName>
</protein>
<dbReference type="Proteomes" id="UP000006001">
    <property type="component" value="Unassembled WGS sequence"/>
</dbReference>
<dbReference type="GO" id="GO:0016787">
    <property type="term" value="F:hydrolase activity"/>
    <property type="evidence" value="ECO:0007669"/>
    <property type="project" value="UniProtKB-KW"/>
</dbReference>
<dbReference type="SUPFAM" id="SSF53474">
    <property type="entry name" value="alpha/beta-Hydrolases"/>
    <property type="match status" value="1"/>
</dbReference>
<keyword evidence="2 4" id="KW-0378">Hydrolase</keyword>
<dbReference type="HOGENOM" id="CLU_012494_6_4_11"/>
<organism evidence="4 5">
    <name type="scientific">Slackia exigua (strain ATCC 700122 / DSM 15923 / CIP 105133 / JCM 11022 / KCTC 5966 / S-7)</name>
    <dbReference type="NCBI Taxonomy" id="649764"/>
    <lineage>
        <taxon>Bacteria</taxon>
        <taxon>Bacillati</taxon>
        <taxon>Actinomycetota</taxon>
        <taxon>Coriobacteriia</taxon>
        <taxon>Eggerthellales</taxon>
        <taxon>Eggerthellaceae</taxon>
        <taxon>Slackia</taxon>
    </lineage>
</organism>
<accession>D0WJ57</accession>
<comment type="similarity">
    <text evidence="1">Belongs to the 'GDXG' lipolytic enzyme family.</text>
</comment>
<evidence type="ECO:0000256" key="1">
    <source>
        <dbReference type="ARBA" id="ARBA00010515"/>
    </source>
</evidence>
<dbReference type="InterPro" id="IPR002168">
    <property type="entry name" value="Lipase_GDXG_HIS_AS"/>
</dbReference>
<dbReference type="InterPro" id="IPR050300">
    <property type="entry name" value="GDXG_lipolytic_enzyme"/>
</dbReference>
<dbReference type="InterPro" id="IPR013094">
    <property type="entry name" value="AB_hydrolase_3"/>
</dbReference>
<reference evidence="4" key="1">
    <citation type="submission" date="2009-10" db="EMBL/GenBank/DDBJ databases">
        <authorList>
            <person name="Weinstock G."/>
            <person name="Sodergren E."/>
            <person name="Clifton S."/>
            <person name="Fulton L."/>
            <person name="Fulton B."/>
            <person name="Courtney L."/>
            <person name="Fronick C."/>
            <person name="Harrison M."/>
            <person name="Strong C."/>
            <person name="Farmer C."/>
            <person name="Delahaunty K."/>
            <person name="Markovic C."/>
            <person name="Hall O."/>
            <person name="Minx P."/>
            <person name="Tomlinson C."/>
            <person name="Mitreva M."/>
            <person name="Nelson J."/>
            <person name="Hou S."/>
            <person name="Wollam A."/>
            <person name="Pepin K.H."/>
            <person name="Johnson M."/>
            <person name="Bhonagiri V."/>
            <person name="Nash W.E."/>
            <person name="Warren W."/>
            <person name="Chinwalla A."/>
            <person name="Mardis E.R."/>
            <person name="Wilson R.K."/>
        </authorList>
    </citation>
    <scope>NUCLEOTIDE SEQUENCE [LARGE SCALE GENOMIC DNA]</scope>
    <source>
        <strain evidence="4">ATCC 700122</strain>
    </source>
</reference>
<proteinExistence type="inferred from homology"/>
<dbReference type="PANTHER" id="PTHR48081:SF8">
    <property type="entry name" value="ALPHA_BETA HYDROLASE FOLD-3 DOMAIN-CONTAINING PROTEIN-RELATED"/>
    <property type="match status" value="1"/>
</dbReference>
<dbReference type="PANTHER" id="PTHR48081">
    <property type="entry name" value="AB HYDROLASE SUPERFAMILY PROTEIN C4A8.06C"/>
    <property type="match status" value="1"/>
</dbReference>
<evidence type="ECO:0000313" key="4">
    <source>
        <dbReference type="EMBL" id="EEZ60405.1"/>
    </source>
</evidence>
<dbReference type="eggNOG" id="COG0657">
    <property type="taxonomic scope" value="Bacteria"/>
</dbReference>
<gene>
    <name evidence="4" type="ORF">HMPREF0762_01882</name>
</gene>
<dbReference type="Gene3D" id="3.40.50.1820">
    <property type="entry name" value="alpha/beta hydrolase"/>
    <property type="match status" value="1"/>
</dbReference>
<name>D0WJ57_SLAES</name>
<dbReference type="EMBL" id="ACUX02000019">
    <property type="protein sequence ID" value="EEZ60405.1"/>
    <property type="molecule type" value="Genomic_DNA"/>
</dbReference>
<dbReference type="Pfam" id="PF07859">
    <property type="entry name" value="Abhydrolase_3"/>
    <property type="match status" value="1"/>
</dbReference>
<dbReference type="NCBIfam" id="NF007547">
    <property type="entry name" value="PRK10162.1"/>
    <property type="match status" value="1"/>
</dbReference>
<sequence length="326" mass="36226">MDNKLDVMPLMTDQMKAVVRKQKELVEDAFATDVGYDEMRANYIKERRFWNEGGPVMSSTEEMALEGPAGPFRVRLYRPTASVEARPAIVYIHGGGFVVGNCDTHDRVCRLIAAGTDAVVASVDYHLSPESKFPTNIRECALAARHIHEHGAELGIDGDDISLAGDSGGAVLSMATNLWLRDEVGDNAYVKALLLYYGYYGLRDSCSRRLFGSSIDGLSKEDLAYYDSCWIGDLTDEALGSPYYDMLSNDLKTSMPGCYIASAGLDPLRDDSACLHAILDEMGVPNVYENFEGVLHAYIHHTRMLDEANVCIEHSVDFWKRRHEFA</sequence>
<evidence type="ECO:0000259" key="3">
    <source>
        <dbReference type="Pfam" id="PF07859"/>
    </source>
</evidence>